<comment type="caution">
    <text evidence="2">The sequence shown here is derived from an EMBL/GenBank/DDBJ whole genome shotgun (WGS) entry which is preliminary data.</text>
</comment>
<evidence type="ECO:0000256" key="1">
    <source>
        <dbReference type="SAM" id="MobiDB-lite"/>
    </source>
</evidence>
<evidence type="ECO:0000313" key="2">
    <source>
        <dbReference type="EMBL" id="CAE8615853.1"/>
    </source>
</evidence>
<feature type="non-terminal residue" evidence="2">
    <location>
        <position position="1"/>
    </location>
</feature>
<organism evidence="2 3">
    <name type="scientific">Polarella glacialis</name>
    <name type="common">Dinoflagellate</name>
    <dbReference type="NCBI Taxonomy" id="89957"/>
    <lineage>
        <taxon>Eukaryota</taxon>
        <taxon>Sar</taxon>
        <taxon>Alveolata</taxon>
        <taxon>Dinophyceae</taxon>
        <taxon>Suessiales</taxon>
        <taxon>Suessiaceae</taxon>
        <taxon>Polarella</taxon>
    </lineage>
</organism>
<dbReference type="EMBL" id="CAJNNV010025726">
    <property type="protein sequence ID" value="CAE8615853.1"/>
    <property type="molecule type" value="Genomic_DNA"/>
</dbReference>
<name>A0A813FSV9_POLGL</name>
<accession>A0A813FSV9</accession>
<dbReference type="Proteomes" id="UP000654075">
    <property type="component" value="Unassembled WGS sequence"/>
</dbReference>
<sequence length="86" mass="9060">DMAARASVFGKCNSEHAGGLWHSAGTALGRMANAKCGGGPNFRSERSDNATLVRPASAACGGGRRTRRSQRVHFTRARHPGKSPRA</sequence>
<evidence type="ECO:0000313" key="3">
    <source>
        <dbReference type="Proteomes" id="UP000654075"/>
    </source>
</evidence>
<gene>
    <name evidence="2" type="ORF">PGLA1383_LOCUS33561</name>
</gene>
<feature type="region of interest" description="Disordered" evidence="1">
    <location>
        <begin position="53"/>
        <end position="86"/>
    </location>
</feature>
<keyword evidence="3" id="KW-1185">Reference proteome</keyword>
<protein>
    <submittedName>
        <fullName evidence="2">Uncharacterized protein</fullName>
    </submittedName>
</protein>
<feature type="non-terminal residue" evidence="2">
    <location>
        <position position="86"/>
    </location>
</feature>
<dbReference type="AlphaFoldDB" id="A0A813FSV9"/>
<proteinExistence type="predicted"/>
<feature type="compositionally biased region" description="Basic residues" evidence="1">
    <location>
        <begin position="64"/>
        <end position="86"/>
    </location>
</feature>
<reference evidence="2" key="1">
    <citation type="submission" date="2021-02" db="EMBL/GenBank/DDBJ databases">
        <authorList>
            <person name="Dougan E. K."/>
            <person name="Rhodes N."/>
            <person name="Thang M."/>
            <person name="Chan C."/>
        </authorList>
    </citation>
    <scope>NUCLEOTIDE SEQUENCE</scope>
</reference>